<dbReference type="PANTHER" id="PTHR30168:SF0">
    <property type="entry name" value="INNER MEMBRANE PROTEIN"/>
    <property type="match status" value="1"/>
</dbReference>
<comment type="subcellular location">
    <subcellularLocation>
        <location evidence="1">Membrane</location>
        <topology evidence="1">Single-pass membrane protein</topology>
    </subcellularLocation>
</comment>
<feature type="region of interest" description="Disordered" evidence="5">
    <location>
        <begin position="53"/>
        <end position="102"/>
    </location>
</feature>
<dbReference type="Pfam" id="PF04228">
    <property type="entry name" value="Zn_peptidase"/>
    <property type="match status" value="1"/>
</dbReference>
<dbReference type="GO" id="GO:0016020">
    <property type="term" value="C:membrane"/>
    <property type="evidence" value="ECO:0007669"/>
    <property type="project" value="UniProtKB-SubCell"/>
</dbReference>
<dbReference type="InterPro" id="IPR007343">
    <property type="entry name" value="Uncharacterised_pept_Zn_put"/>
</dbReference>
<name>A0A5C4LV13_9PSEU</name>
<feature type="compositionally biased region" description="Low complexity" evidence="5">
    <location>
        <begin position="53"/>
        <end position="101"/>
    </location>
</feature>
<evidence type="ECO:0000313" key="7">
    <source>
        <dbReference type="EMBL" id="TNC23158.1"/>
    </source>
</evidence>
<keyword evidence="7" id="KW-0378">Hydrolase</keyword>
<evidence type="ECO:0000256" key="1">
    <source>
        <dbReference type="ARBA" id="ARBA00004167"/>
    </source>
</evidence>
<evidence type="ECO:0000256" key="5">
    <source>
        <dbReference type="SAM" id="MobiDB-lite"/>
    </source>
</evidence>
<evidence type="ECO:0000256" key="2">
    <source>
        <dbReference type="ARBA" id="ARBA00022692"/>
    </source>
</evidence>
<dbReference type="RefSeq" id="WP_139098739.1">
    <property type="nucleotide sequence ID" value="NZ_VDFW01000021.1"/>
</dbReference>
<reference evidence="7 8" key="1">
    <citation type="submission" date="2019-06" db="EMBL/GenBank/DDBJ databases">
        <title>Amycolatopsis alkalitolerans sp. nov., isolated from Gastrodia elata Blume.</title>
        <authorList>
            <person name="Narsing Rao M.P."/>
            <person name="Li W.J."/>
        </authorList>
    </citation>
    <scope>NUCLEOTIDE SEQUENCE [LARGE SCALE GENOMIC DNA]</scope>
    <source>
        <strain evidence="7 8">SYSUP0005</strain>
    </source>
</reference>
<sequence length="342" mass="36008">MSQPPPGQWPPPWAPYPPPRPPKKTPAGAIVAISLAVAVVLTVTLIITLNSGSSGSSSAASYDVTDSPTPTTTTTSSSASSTSTTTRTTSSSSETTTATASGPHKIIALAGHPLMADPNAGLSNAGCTVPGWPSSPAASQAFFTAAAQCLNARWGQLLEAMDLPFHPPQLEFPAGPSFTTACGTINVGLSTAAYYCKDHLYVPYRGLQTDQYGDKPGVYLALFAHEYGHHVQDLVGLMDAVWQVIYADGQQSQGGLEMSRRKELQAQCFSGMFMGATANRGGTITQNVFDVAWNDQQTRGDDTSGSDDHGTNAHYAEWWRKGAESDRLAQCNTFAAPSSDVS</sequence>
<feature type="compositionally biased region" description="Pro residues" evidence="5">
    <location>
        <begin position="1"/>
        <end position="20"/>
    </location>
</feature>
<keyword evidence="7" id="KW-0645">Protease</keyword>
<comment type="caution">
    <text evidence="7">The sequence shown here is derived from an EMBL/GenBank/DDBJ whole genome shotgun (WGS) entry which is preliminary data.</text>
</comment>
<evidence type="ECO:0000313" key="8">
    <source>
        <dbReference type="Proteomes" id="UP000305546"/>
    </source>
</evidence>
<dbReference type="GO" id="GO:0008237">
    <property type="term" value="F:metallopeptidase activity"/>
    <property type="evidence" value="ECO:0007669"/>
    <property type="project" value="UniProtKB-KW"/>
</dbReference>
<evidence type="ECO:0000256" key="3">
    <source>
        <dbReference type="ARBA" id="ARBA00022989"/>
    </source>
</evidence>
<dbReference type="PANTHER" id="PTHR30168">
    <property type="entry name" value="PUTATIVE MEMBRANE PROTEIN YPFJ"/>
    <property type="match status" value="1"/>
</dbReference>
<dbReference type="OrthoDB" id="7950418at2"/>
<dbReference type="GO" id="GO:0006508">
    <property type="term" value="P:proteolysis"/>
    <property type="evidence" value="ECO:0007669"/>
    <property type="project" value="UniProtKB-KW"/>
</dbReference>
<keyword evidence="3 6" id="KW-1133">Transmembrane helix</keyword>
<accession>A0A5C4LV13</accession>
<keyword evidence="2 6" id="KW-0812">Transmembrane</keyword>
<evidence type="ECO:0000256" key="4">
    <source>
        <dbReference type="ARBA" id="ARBA00023136"/>
    </source>
</evidence>
<organism evidence="7 8">
    <name type="scientific">Amycolatopsis alkalitolerans</name>
    <dbReference type="NCBI Taxonomy" id="2547244"/>
    <lineage>
        <taxon>Bacteria</taxon>
        <taxon>Bacillati</taxon>
        <taxon>Actinomycetota</taxon>
        <taxon>Actinomycetes</taxon>
        <taxon>Pseudonocardiales</taxon>
        <taxon>Pseudonocardiaceae</taxon>
        <taxon>Amycolatopsis</taxon>
    </lineage>
</organism>
<keyword evidence="8" id="KW-1185">Reference proteome</keyword>
<dbReference type="EMBL" id="VDFW01000021">
    <property type="protein sequence ID" value="TNC23158.1"/>
    <property type="molecule type" value="Genomic_DNA"/>
</dbReference>
<dbReference type="AlphaFoldDB" id="A0A5C4LV13"/>
<feature type="region of interest" description="Disordered" evidence="5">
    <location>
        <begin position="1"/>
        <end position="25"/>
    </location>
</feature>
<feature type="transmembrane region" description="Helical" evidence="6">
    <location>
        <begin position="27"/>
        <end position="49"/>
    </location>
</feature>
<protein>
    <submittedName>
        <fullName evidence="7">Metalloprotease</fullName>
    </submittedName>
</protein>
<evidence type="ECO:0000256" key="6">
    <source>
        <dbReference type="SAM" id="Phobius"/>
    </source>
</evidence>
<gene>
    <name evidence="7" type="ORF">FG385_22450</name>
</gene>
<proteinExistence type="predicted"/>
<keyword evidence="4 6" id="KW-0472">Membrane</keyword>
<keyword evidence="7" id="KW-0482">Metalloprotease</keyword>
<dbReference type="Proteomes" id="UP000305546">
    <property type="component" value="Unassembled WGS sequence"/>
</dbReference>